<comment type="caution">
    <text evidence="1">The sequence shown here is derived from an EMBL/GenBank/DDBJ whole genome shotgun (WGS) entry which is preliminary data.</text>
</comment>
<dbReference type="Proteomes" id="UP000823935">
    <property type="component" value="Unassembled WGS sequence"/>
</dbReference>
<dbReference type="AlphaFoldDB" id="A0A9D1EV00"/>
<evidence type="ECO:0000313" key="1">
    <source>
        <dbReference type="EMBL" id="HIS32231.1"/>
    </source>
</evidence>
<dbReference type="EMBL" id="DVIQ01000073">
    <property type="protein sequence ID" value="HIS32231.1"/>
    <property type="molecule type" value="Genomic_DNA"/>
</dbReference>
<sequence>MSFAERKRTVTLTNEQIDRLSACAKKEMDRQIELRDAYAREGNKWSAKYWDNQAKKTEEAMEALRLK</sequence>
<reference evidence="1" key="1">
    <citation type="submission" date="2020-10" db="EMBL/GenBank/DDBJ databases">
        <authorList>
            <person name="Gilroy R."/>
        </authorList>
    </citation>
    <scope>NUCLEOTIDE SEQUENCE</scope>
    <source>
        <strain evidence="1">CHK190-19873</strain>
    </source>
</reference>
<name>A0A9D1EV00_9FIRM</name>
<evidence type="ECO:0000313" key="2">
    <source>
        <dbReference type="Proteomes" id="UP000823935"/>
    </source>
</evidence>
<reference evidence="1" key="2">
    <citation type="journal article" date="2021" name="PeerJ">
        <title>Extensive microbial diversity within the chicken gut microbiome revealed by metagenomics and culture.</title>
        <authorList>
            <person name="Gilroy R."/>
            <person name="Ravi A."/>
            <person name="Getino M."/>
            <person name="Pursley I."/>
            <person name="Horton D.L."/>
            <person name="Alikhan N.F."/>
            <person name="Baker D."/>
            <person name="Gharbi K."/>
            <person name="Hall N."/>
            <person name="Watson M."/>
            <person name="Adriaenssens E.M."/>
            <person name="Foster-Nyarko E."/>
            <person name="Jarju S."/>
            <person name="Secka A."/>
            <person name="Antonio M."/>
            <person name="Oren A."/>
            <person name="Chaudhuri R.R."/>
            <person name="La Ragione R."/>
            <person name="Hildebrand F."/>
            <person name="Pallen M.J."/>
        </authorList>
    </citation>
    <scope>NUCLEOTIDE SEQUENCE</scope>
    <source>
        <strain evidence="1">CHK190-19873</strain>
    </source>
</reference>
<proteinExistence type="predicted"/>
<organism evidence="1 2">
    <name type="scientific">Candidatus Limivivens intestinipullorum</name>
    <dbReference type="NCBI Taxonomy" id="2840858"/>
    <lineage>
        <taxon>Bacteria</taxon>
        <taxon>Bacillati</taxon>
        <taxon>Bacillota</taxon>
        <taxon>Clostridia</taxon>
        <taxon>Lachnospirales</taxon>
        <taxon>Lachnospiraceae</taxon>
        <taxon>Lachnospiraceae incertae sedis</taxon>
        <taxon>Candidatus Limivivens</taxon>
    </lineage>
</organism>
<protein>
    <submittedName>
        <fullName evidence="1">Uncharacterized protein</fullName>
    </submittedName>
</protein>
<gene>
    <name evidence="1" type="ORF">IAB44_11915</name>
</gene>
<accession>A0A9D1EV00</accession>